<gene>
    <name evidence="1" type="ORF">SAMN02745165_01201</name>
</gene>
<evidence type="ECO:0000313" key="1">
    <source>
        <dbReference type="EMBL" id="SHI94374.1"/>
    </source>
</evidence>
<dbReference type="InterPro" id="IPR003789">
    <property type="entry name" value="Asn/Gln_tRNA_amidoTrase-B-like"/>
</dbReference>
<dbReference type="Pfam" id="PF09424">
    <property type="entry name" value="YqeY"/>
    <property type="match status" value="1"/>
</dbReference>
<dbReference type="STRING" id="1122189.SAMN02745165_01201"/>
<sequence length="148" mass="16502">MSLKEQLTNDMKEAMKAKQTERLSTIRQLRSAIKNKEIDLGKELDDDAVIAVIGTLVKQRREAAQMYRDNDRLELAEKEEAELVVLQDYLPAQLGEDELREIVTAVIAETGASTMKDMGKVMPQVMAKTKGAADGKLVNQLVREQLSG</sequence>
<dbReference type="AlphaFoldDB" id="A0A1M6F9E7"/>
<name>A0A1M6F9E7_MALRU</name>
<reference evidence="1 2" key="1">
    <citation type="submission" date="2016-11" db="EMBL/GenBank/DDBJ databases">
        <authorList>
            <person name="Jaros S."/>
            <person name="Januszkiewicz K."/>
            <person name="Wedrychowicz H."/>
        </authorList>
    </citation>
    <scope>NUCLEOTIDE SEQUENCE [LARGE SCALE GENOMIC DNA]</scope>
    <source>
        <strain evidence="1 2">DSM 5091</strain>
    </source>
</reference>
<accession>A0A1M6F9E7</accession>
<dbReference type="Gene3D" id="1.10.1510.10">
    <property type="entry name" value="Uncharacterised protein YqeY/AIM41 PF09424, N-terminal domain"/>
    <property type="match status" value="1"/>
</dbReference>
<dbReference type="EMBL" id="FQZT01000003">
    <property type="protein sequence ID" value="SHI94374.1"/>
    <property type="molecule type" value="Genomic_DNA"/>
</dbReference>
<dbReference type="RefSeq" id="WP_072906762.1">
    <property type="nucleotide sequence ID" value="NZ_FQZT01000003.1"/>
</dbReference>
<evidence type="ECO:0000313" key="2">
    <source>
        <dbReference type="Proteomes" id="UP000184171"/>
    </source>
</evidence>
<organism evidence="1 2">
    <name type="scientific">Malonomonas rubra DSM 5091</name>
    <dbReference type="NCBI Taxonomy" id="1122189"/>
    <lineage>
        <taxon>Bacteria</taxon>
        <taxon>Pseudomonadati</taxon>
        <taxon>Thermodesulfobacteriota</taxon>
        <taxon>Desulfuromonadia</taxon>
        <taxon>Desulfuromonadales</taxon>
        <taxon>Geopsychrobacteraceae</taxon>
        <taxon>Malonomonas</taxon>
    </lineage>
</organism>
<dbReference type="PANTHER" id="PTHR28055:SF1">
    <property type="entry name" value="ALTERED INHERITANCE OF MITOCHONDRIA PROTEIN 41, MITOCHONDRIAL"/>
    <property type="match status" value="1"/>
</dbReference>
<dbReference type="OrthoDB" id="9788127at2"/>
<dbReference type="InterPro" id="IPR019004">
    <property type="entry name" value="YqeY/Aim41"/>
</dbReference>
<dbReference type="SUPFAM" id="SSF89095">
    <property type="entry name" value="GatB/YqeY motif"/>
    <property type="match status" value="1"/>
</dbReference>
<evidence type="ECO:0008006" key="3">
    <source>
        <dbReference type="Google" id="ProtNLM"/>
    </source>
</evidence>
<dbReference type="PANTHER" id="PTHR28055">
    <property type="entry name" value="ALTERED INHERITANCE OF MITOCHONDRIA PROTEIN 41, MITOCHONDRIAL"/>
    <property type="match status" value="1"/>
</dbReference>
<dbReference type="InterPro" id="IPR042184">
    <property type="entry name" value="YqeY/Aim41_N"/>
</dbReference>
<dbReference type="Proteomes" id="UP000184171">
    <property type="component" value="Unassembled WGS sequence"/>
</dbReference>
<dbReference type="InterPro" id="IPR023168">
    <property type="entry name" value="GatB_Yqey_C_2"/>
</dbReference>
<protein>
    <recommendedName>
        <fullName evidence="3">GatB/YqeY domain-containing protein</fullName>
    </recommendedName>
</protein>
<proteinExistence type="predicted"/>
<dbReference type="GO" id="GO:0016884">
    <property type="term" value="F:carbon-nitrogen ligase activity, with glutamine as amido-N-donor"/>
    <property type="evidence" value="ECO:0007669"/>
    <property type="project" value="InterPro"/>
</dbReference>
<dbReference type="Gene3D" id="1.10.10.410">
    <property type="match status" value="1"/>
</dbReference>
<keyword evidence="2" id="KW-1185">Reference proteome</keyword>